<organism evidence="2 3">
    <name type="scientific">Asaia bogorensis NBRC 16594</name>
    <dbReference type="NCBI Taxonomy" id="1231624"/>
    <lineage>
        <taxon>Bacteria</taxon>
        <taxon>Pseudomonadati</taxon>
        <taxon>Pseudomonadota</taxon>
        <taxon>Alphaproteobacteria</taxon>
        <taxon>Acetobacterales</taxon>
        <taxon>Acetobacteraceae</taxon>
        <taxon>Asaia</taxon>
    </lineage>
</organism>
<proteinExistence type="predicted"/>
<evidence type="ECO:0000313" key="2">
    <source>
        <dbReference type="EMBL" id="GEL52057.1"/>
    </source>
</evidence>
<dbReference type="Proteomes" id="UP000321287">
    <property type="component" value="Unassembled WGS sequence"/>
</dbReference>
<dbReference type="AlphaFoldDB" id="A0AAN4R025"/>
<dbReference type="EMBL" id="BJVS01000001">
    <property type="protein sequence ID" value="GEL52057.1"/>
    <property type="molecule type" value="Genomic_DNA"/>
</dbReference>
<evidence type="ECO:0000256" key="1">
    <source>
        <dbReference type="SAM" id="MobiDB-lite"/>
    </source>
</evidence>
<feature type="region of interest" description="Disordered" evidence="1">
    <location>
        <begin position="1"/>
        <end position="67"/>
    </location>
</feature>
<comment type="caution">
    <text evidence="2">The sequence shown here is derived from an EMBL/GenBank/DDBJ whole genome shotgun (WGS) entry which is preliminary data.</text>
</comment>
<keyword evidence="3" id="KW-1185">Reference proteome</keyword>
<protein>
    <submittedName>
        <fullName evidence="2">Uncharacterized protein</fullName>
    </submittedName>
</protein>
<evidence type="ECO:0000313" key="3">
    <source>
        <dbReference type="Proteomes" id="UP000321287"/>
    </source>
</evidence>
<name>A0AAN4R025_9PROT</name>
<reference evidence="2 3" key="1">
    <citation type="submission" date="2019-07" db="EMBL/GenBank/DDBJ databases">
        <title>Whole genome shotgun sequence of Asaia bogorensis NBRC 16594.</title>
        <authorList>
            <person name="Hosoyama A."/>
            <person name="Uohara A."/>
            <person name="Ohji S."/>
            <person name="Ichikawa N."/>
        </authorList>
    </citation>
    <scope>NUCLEOTIDE SEQUENCE [LARGE SCALE GENOMIC DNA]</scope>
    <source>
        <strain evidence="2 3">NBRC 16594</strain>
    </source>
</reference>
<sequence length="67" mass="7078">MKTPSAVSEHGLETGLPTRCRAVPKPTDCEPVITTGQDKVEPPKSQSGQGFRMVGLPLTPNPIIALP</sequence>
<accession>A0AAN4R025</accession>
<gene>
    <name evidence="2" type="ORF">ABO01nite_00640</name>
</gene>